<evidence type="ECO:0000313" key="1">
    <source>
        <dbReference type="EMBL" id="AAM38442.1"/>
    </source>
</evidence>
<sequence>MDAIRSKDEEIGAALPARDTSGSLREALEKEMRDLQARLEIKLMAAFSRGSNNLGSTQQQQQGSS</sequence>
<proteinExistence type="predicted"/>
<name>A0AAI7ZHY0_XANAC</name>
<gene>
    <name evidence="1" type="ordered locus">XAC3599</name>
</gene>
<protein>
    <submittedName>
        <fullName evidence="1">Uncharacterized protein</fullName>
    </submittedName>
</protein>
<dbReference type="AlphaFoldDB" id="A0AAI7ZHY0"/>
<reference evidence="1 2" key="1">
    <citation type="journal article" date="2002" name="Nature">
        <title>Comparison of the genomes of two Xanthomonas pathogens with differing host specificities.</title>
        <authorList>
            <person name="da Silva A.C."/>
            <person name="Ferro J.A."/>
            <person name="Reinach F.C."/>
            <person name="Farah C.S."/>
            <person name="Furlan L.R."/>
            <person name="Quaggio R.B."/>
            <person name="Monteiro-Vitorello C.B."/>
            <person name="Van Sluys M.A."/>
            <person name="Almeida N.F."/>
            <person name="Alves L.M."/>
            <person name="do Amaral A.M."/>
            <person name="Bertolini M.C."/>
            <person name="Camargo L.E."/>
            <person name="Camarotte G."/>
            <person name="Cannavan F."/>
            <person name="Cardozo J."/>
            <person name="Chambergo F."/>
            <person name="Ciapina L.P."/>
            <person name="Cicarelli R.M."/>
            <person name="Coutinho L.L."/>
            <person name="Cursino-Santos J.R."/>
            <person name="El-Dorry H."/>
            <person name="Faria J.B."/>
            <person name="Ferreira A.J."/>
            <person name="Ferreira R.C."/>
            <person name="Ferro M.I."/>
            <person name="Formighieri E.F."/>
            <person name="Franco M.C."/>
            <person name="Greggio C.C."/>
            <person name="Gruber A."/>
            <person name="Katsuyama A.M."/>
            <person name="Kishi L.T."/>
            <person name="Leite R.P."/>
            <person name="Lemos E.G."/>
            <person name="Lemos M.V."/>
            <person name="Locali E.C."/>
            <person name="Machado M.A."/>
            <person name="Madeira A.M."/>
            <person name="Martinez-Rossi N.M."/>
            <person name="Martins E.C."/>
            <person name="Meidanis J."/>
            <person name="Menck C.F."/>
            <person name="Miyaki C.Y."/>
            <person name="Moon D.H."/>
            <person name="Moreira L.M."/>
            <person name="Novo M.T."/>
            <person name="Okura V.K."/>
            <person name="Oliveira M.C."/>
            <person name="Oliveira V.R."/>
            <person name="Pereira H.A."/>
            <person name="Rossi A."/>
            <person name="Sena J.A."/>
            <person name="Silva C."/>
            <person name="de Souza R.F."/>
            <person name="Spinola L.A."/>
            <person name="Takita M.A."/>
            <person name="Tamura R.E."/>
            <person name="Teixeira E.C."/>
            <person name="Tezza R.I."/>
            <person name="Trindade dos Santos M."/>
            <person name="Truffi D."/>
            <person name="Tsai S.M."/>
            <person name="White F.F."/>
            <person name="Setubal J.C."/>
            <person name="Kitajima J.P."/>
        </authorList>
    </citation>
    <scope>NUCLEOTIDE SEQUENCE [LARGE SCALE GENOMIC DNA]</scope>
    <source>
        <strain evidence="1 2">306</strain>
    </source>
</reference>
<dbReference type="KEGG" id="xac:XAC3599"/>
<accession>A0AAI7ZHY0</accession>
<organism evidence="1 2">
    <name type="scientific">Xanthomonas axonopodis pv. citri (strain 306)</name>
    <dbReference type="NCBI Taxonomy" id="190486"/>
    <lineage>
        <taxon>Bacteria</taxon>
        <taxon>Pseudomonadati</taxon>
        <taxon>Pseudomonadota</taxon>
        <taxon>Gammaproteobacteria</taxon>
        <taxon>Lysobacterales</taxon>
        <taxon>Lysobacteraceae</taxon>
        <taxon>Xanthomonas</taxon>
    </lineage>
</organism>
<dbReference type="EMBL" id="AE008923">
    <property type="protein sequence ID" value="AAM38442.1"/>
    <property type="molecule type" value="Genomic_DNA"/>
</dbReference>
<evidence type="ECO:0000313" key="2">
    <source>
        <dbReference type="Proteomes" id="UP000000576"/>
    </source>
</evidence>
<dbReference type="Proteomes" id="UP000000576">
    <property type="component" value="Chromosome"/>
</dbReference>